<dbReference type="HOGENOM" id="CLU_000960_28_0_11"/>
<evidence type="ECO:0000256" key="4">
    <source>
        <dbReference type="ARBA" id="ARBA00022692"/>
    </source>
</evidence>
<feature type="transmembrane region" description="Helical" evidence="8">
    <location>
        <begin position="403"/>
        <end position="427"/>
    </location>
</feature>
<dbReference type="GO" id="GO:0022857">
    <property type="term" value="F:transmembrane transporter activity"/>
    <property type="evidence" value="ECO:0007669"/>
    <property type="project" value="InterPro"/>
</dbReference>
<evidence type="ECO:0000313" key="10">
    <source>
        <dbReference type="EMBL" id="ACU71663.1"/>
    </source>
</evidence>
<dbReference type="OrthoDB" id="9812221at2"/>
<feature type="transmembrane region" description="Helical" evidence="8">
    <location>
        <begin position="370"/>
        <end position="391"/>
    </location>
</feature>
<feature type="transmembrane region" description="Helical" evidence="8">
    <location>
        <begin position="20"/>
        <end position="43"/>
    </location>
</feature>
<feature type="transmembrane region" description="Helical" evidence="8">
    <location>
        <begin position="340"/>
        <end position="358"/>
    </location>
</feature>
<feature type="transmembrane region" description="Helical" evidence="8">
    <location>
        <begin position="63"/>
        <end position="81"/>
    </location>
</feature>
<dbReference type="Gene3D" id="1.20.1720.10">
    <property type="entry name" value="Multidrug resistance protein D"/>
    <property type="match status" value="1"/>
</dbReference>
<proteinExistence type="predicted"/>
<reference evidence="10 11" key="1">
    <citation type="journal article" date="2009" name="Stand. Genomic Sci.">
        <title>Complete genome sequence of Catenulispora acidiphila type strain (ID 139908).</title>
        <authorList>
            <person name="Copeland A."/>
            <person name="Lapidus A."/>
            <person name="Glavina Del Rio T."/>
            <person name="Nolan M."/>
            <person name="Lucas S."/>
            <person name="Chen F."/>
            <person name="Tice H."/>
            <person name="Cheng J.F."/>
            <person name="Bruce D."/>
            <person name="Goodwin L."/>
            <person name="Pitluck S."/>
            <person name="Mikhailova N."/>
            <person name="Pati A."/>
            <person name="Ivanova N."/>
            <person name="Mavromatis K."/>
            <person name="Chen A."/>
            <person name="Palaniappan K."/>
            <person name="Chain P."/>
            <person name="Land M."/>
            <person name="Hauser L."/>
            <person name="Chang Y.J."/>
            <person name="Jeffries C.D."/>
            <person name="Chertkov O."/>
            <person name="Brettin T."/>
            <person name="Detter J.C."/>
            <person name="Han C."/>
            <person name="Ali Z."/>
            <person name="Tindall B.J."/>
            <person name="Goker M."/>
            <person name="Bristow J."/>
            <person name="Eisen J.A."/>
            <person name="Markowitz V."/>
            <person name="Hugenholtz P."/>
            <person name="Kyrpides N.C."/>
            <person name="Klenk H.P."/>
        </authorList>
    </citation>
    <scope>NUCLEOTIDE SEQUENCE [LARGE SCALE GENOMIC DNA]</scope>
    <source>
        <strain evidence="11">DSM 44928 / JCM 14897 / NBRC 102108 / NRRL B-24433 / ID139908</strain>
    </source>
</reference>
<sequence length="501" mass="52978">MSVHDVLSRGTPNPLRNQRVVIPIMSVFTIFMVIVDGSITTVALPSLARQFHLSPAGLDGVVVIYPICLGMVIPTSAWLLERHDGRRVLLLGLALFTLASGLCGAAENLQQLIVFRALQGLAAGALMPVSQALIFRTFTQHEQIRLSRITIIPQQLAPAIAPLLGGSLVVAFSWRWVFYANVPVGLAAVVFGLLFLGEHREHRAARLDLAGLLLSAAAMGSLMYGVCAGPDHGWATPAVISALMGGAALLGLAIRHQLRTDQPALRLRLFADRLFRKACLVGLVGLIPTMGTMFLIPLFLQQAQGRDAFASGSATFTEAFGVLLTMQAVGVLYQRVGPGPIIGGGLLGVAVVELLFATCDADTGLWTLRLYMFLLGVMMGAFFIPVTLASLTTLDRADSAQAATLGTVVRQFGMALAPTVVTTVLVLDSGHGGHADISTPVAGYQKAFLVLAAIALFTGLYAFSLGRQRRMPEAESTGTANVHAAGAAQGVRQALTARTPE</sequence>
<dbReference type="InterPro" id="IPR036259">
    <property type="entry name" value="MFS_trans_sf"/>
</dbReference>
<dbReference type="KEGG" id="cai:Caci_2750"/>
<evidence type="ECO:0000313" key="11">
    <source>
        <dbReference type="Proteomes" id="UP000000851"/>
    </source>
</evidence>
<dbReference type="Proteomes" id="UP000000851">
    <property type="component" value="Chromosome"/>
</dbReference>
<protein>
    <submittedName>
        <fullName evidence="10">Drug resistance transporter, EmrB/QacA subfamily</fullName>
    </submittedName>
</protein>
<dbReference type="EMBL" id="CP001700">
    <property type="protein sequence ID" value="ACU71663.1"/>
    <property type="molecule type" value="Genomic_DNA"/>
</dbReference>
<dbReference type="SUPFAM" id="SSF103473">
    <property type="entry name" value="MFS general substrate transporter"/>
    <property type="match status" value="1"/>
</dbReference>
<dbReference type="STRING" id="479433.Caci_2750"/>
<dbReference type="InParanoid" id="C7Q0Y8"/>
<feature type="transmembrane region" description="Helical" evidence="8">
    <location>
        <begin position="274"/>
        <end position="296"/>
    </location>
</feature>
<evidence type="ECO:0000259" key="9">
    <source>
        <dbReference type="PROSITE" id="PS50850"/>
    </source>
</evidence>
<evidence type="ECO:0000256" key="6">
    <source>
        <dbReference type="ARBA" id="ARBA00023136"/>
    </source>
</evidence>
<dbReference type="RefSeq" id="WP_012786956.1">
    <property type="nucleotide sequence ID" value="NC_013131.1"/>
</dbReference>
<evidence type="ECO:0000256" key="1">
    <source>
        <dbReference type="ARBA" id="ARBA00004651"/>
    </source>
</evidence>
<gene>
    <name evidence="10" type="ordered locus">Caci_2750</name>
</gene>
<feature type="transmembrane region" description="Helical" evidence="8">
    <location>
        <begin position="209"/>
        <end position="226"/>
    </location>
</feature>
<feature type="region of interest" description="Disordered" evidence="7">
    <location>
        <begin position="474"/>
        <end position="501"/>
    </location>
</feature>
<feature type="transmembrane region" description="Helical" evidence="8">
    <location>
        <begin position="447"/>
        <end position="466"/>
    </location>
</feature>
<organism evidence="10 11">
    <name type="scientific">Catenulispora acidiphila (strain DSM 44928 / JCM 14897 / NBRC 102108 / NRRL B-24433 / ID139908)</name>
    <dbReference type="NCBI Taxonomy" id="479433"/>
    <lineage>
        <taxon>Bacteria</taxon>
        <taxon>Bacillati</taxon>
        <taxon>Actinomycetota</taxon>
        <taxon>Actinomycetes</taxon>
        <taxon>Catenulisporales</taxon>
        <taxon>Catenulisporaceae</taxon>
        <taxon>Catenulispora</taxon>
    </lineage>
</organism>
<dbReference type="GO" id="GO:0005886">
    <property type="term" value="C:plasma membrane"/>
    <property type="evidence" value="ECO:0007669"/>
    <property type="project" value="UniProtKB-SubCell"/>
</dbReference>
<keyword evidence="5 8" id="KW-1133">Transmembrane helix</keyword>
<dbReference type="InterPro" id="IPR020846">
    <property type="entry name" value="MFS_dom"/>
</dbReference>
<dbReference type="Pfam" id="PF07690">
    <property type="entry name" value="MFS_1"/>
    <property type="match status" value="1"/>
</dbReference>
<feature type="transmembrane region" description="Helical" evidence="8">
    <location>
        <begin position="156"/>
        <end position="174"/>
    </location>
</feature>
<accession>C7Q0Y8</accession>
<evidence type="ECO:0000256" key="5">
    <source>
        <dbReference type="ARBA" id="ARBA00022989"/>
    </source>
</evidence>
<dbReference type="PANTHER" id="PTHR42718:SF46">
    <property type="entry name" value="BLR6921 PROTEIN"/>
    <property type="match status" value="1"/>
</dbReference>
<dbReference type="AlphaFoldDB" id="C7Q0Y8"/>
<feature type="transmembrane region" description="Helical" evidence="8">
    <location>
        <begin position="308"/>
        <end position="333"/>
    </location>
</feature>
<feature type="transmembrane region" description="Helical" evidence="8">
    <location>
        <begin position="113"/>
        <end position="135"/>
    </location>
</feature>
<dbReference type="eggNOG" id="COG0477">
    <property type="taxonomic scope" value="Bacteria"/>
</dbReference>
<keyword evidence="4 8" id="KW-0812">Transmembrane</keyword>
<feature type="transmembrane region" description="Helical" evidence="8">
    <location>
        <begin position="88"/>
        <end position="107"/>
    </location>
</feature>
<keyword evidence="6 8" id="KW-0472">Membrane</keyword>
<evidence type="ECO:0000256" key="3">
    <source>
        <dbReference type="ARBA" id="ARBA00022475"/>
    </source>
</evidence>
<name>C7Q0Y8_CATAD</name>
<keyword evidence="3" id="KW-1003">Cell membrane</keyword>
<comment type="subcellular location">
    <subcellularLocation>
        <location evidence="1">Cell membrane</location>
        <topology evidence="1">Multi-pass membrane protein</topology>
    </subcellularLocation>
</comment>
<evidence type="ECO:0000256" key="7">
    <source>
        <dbReference type="SAM" id="MobiDB-lite"/>
    </source>
</evidence>
<keyword evidence="2" id="KW-0813">Transport</keyword>
<evidence type="ECO:0000256" key="8">
    <source>
        <dbReference type="SAM" id="Phobius"/>
    </source>
</evidence>
<dbReference type="Gene3D" id="1.20.1250.20">
    <property type="entry name" value="MFS general substrate transporter like domains"/>
    <property type="match status" value="1"/>
</dbReference>
<keyword evidence="11" id="KW-1185">Reference proteome</keyword>
<feature type="domain" description="Major facilitator superfamily (MFS) profile" evidence="9">
    <location>
        <begin position="22"/>
        <end position="470"/>
    </location>
</feature>
<dbReference type="PROSITE" id="PS50850">
    <property type="entry name" value="MFS"/>
    <property type="match status" value="1"/>
</dbReference>
<dbReference type="InterPro" id="IPR004638">
    <property type="entry name" value="EmrB-like"/>
</dbReference>
<dbReference type="PANTHER" id="PTHR42718">
    <property type="entry name" value="MAJOR FACILITATOR SUPERFAMILY MULTIDRUG TRANSPORTER MFSC"/>
    <property type="match status" value="1"/>
</dbReference>
<evidence type="ECO:0000256" key="2">
    <source>
        <dbReference type="ARBA" id="ARBA00022448"/>
    </source>
</evidence>
<dbReference type="NCBIfam" id="TIGR00711">
    <property type="entry name" value="efflux_EmrB"/>
    <property type="match status" value="1"/>
</dbReference>
<feature type="transmembrane region" description="Helical" evidence="8">
    <location>
        <begin position="180"/>
        <end position="197"/>
    </location>
</feature>
<feature type="transmembrane region" description="Helical" evidence="8">
    <location>
        <begin position="232"/>
        <end position="254"/>
    </location>
</feature>
<dbReference type="InterPro" id="IPR011701">
    <property type="entry name" value="MFS"/>
</dbReference>